<dbReference type="KEGG" id="bmei:Spa11_09220"/>
<organism evidence="2 3">
    <name type="scientific">Botrimarina mediterranea</name>
    <dbReference type="NCBI Taxonomy" id="2528022"/>
    <lineage>
        <taxon>Bacteria</taxon>
        <taxon>Pseudomonadati</taxon>
        <taxon>Planctomycetota</taxon>
        <taxon>Planctomycetia</taxon>
        <taxon>Pirellulales</taxon>
        <taxon>Lacipirellulaceae</taxon>
        <taxon>Botrimarina</taxon>
    </lineage>
</organism>
<dbReference type="PANTHER" id="PTHR33321:SF12">
    <property type="entry name" value="PLANT BASIC SECRETORY PROTEIN (BSP) FAMILY PROTEIN"/>
    <property type="match status" value="1"/>
</dbReference>
<keyword evidence="3" id="KW-1185">Reference proteome</keyword>
<reference evidence="2 3" key="1">
    <citation type="submission" date="2019-02" db="EMBL/GenBank/DDBJ databases">
        <title>Deep-cultivation of Planctomycetes and their phenomic and genomic characterization uncovers novel biology.</title>
        <authorList>
            <person name="Wiegand S."/>
            <person name="Jogler M."/>
            <person name="Boedeker C."/>
            <person name="Pinto D."/>
            <person name="Vollmers J."/>
            <person name="Rivas-Marin E."/>
            <person name="Kohn T."/>
            <person name="Peeters S.H."/>
            <person name="Heuer A."/>
            <person name="Rast P."/>
            <person name="Oberbeckmann S."/>
            <person name="Bunk B."/>
            <person name="Jeske O."/>
            <person name="Meyerdierks A."/>
            <person name="Storesund J.E."/>
            <person name="Kallscheuer N."/>
            <person name="Luecker S."/>
            <person name="Lage O.M."/>
            <person name="Pohl T."/>
            <person name="Merkel B.J."/>
            <person name="Hornburger P."/>
            <person name="Mueller R.-W."/>
            <person name="Bruemmer F."/>
            <person name="Labrenz M."/>
            <person name="Spormann A.M."/>
            <person name="Op den Camp H."/>
            <person name="Overmann J."/>
            <person name="Amann R."/>
            <person name="Jetten M.S.M."/>
            <person name="Mascher T."/>
            <person name="Medema M.H."/>
            <person name="Devos D.P."/>
            <person name="Kaster A.-K."/>
            <person name="Ovreas L."/>
            <person name="Rohde M."/>
            <person name="Galperin M.Y."/>
            <person name="Jogler C."/>
        </authorList>
    </citation>
    <scope>NUCLEOTIDE SEQUENCE [LARGE SCALE GENOMIC DNA]</scope>
    <source>
        <strain evidence="2 3">Spa11</strain>
    </source>
</reference>
<protein>
    <submittedName>
        <fullName evidence="2">Plant Basic Secretory Protein</fullName>
    </submittedName>
</protein>
<feature type="signal peptide" evidence="1">
    <location>
        <begin position="1"/>
        <end position="26"/>
    </location>
</feature>
<dbReference type="RefSeq" id="WP_145108527.1">
    <property type="nucleotide sequence ID" value="NZ_CP036349.1"/>
</dbReference>
<dbReference type="Pfam" id="PF04450">
    <property type="entry name" value="BSP"/>
    <property type="match status" value="1"/>
</dbReference>
<evidence type="ECO:0000313" key="3">
    <source>
        <dbReference type="Proteomes" id="UP000316426"/>
    </source>
</evidence>
<proteinExistence type="predicted"/>
<evidence type="ECO:0000256" key="1">
    <source>
        <dbReference type="SAM" id="SignalP"/>
    </source>
</evidence>
<dbReference type="InterPro" id="IPR007541">
    <property type="entry name" value="Uncharacterised_BSP"/>
</dbReference>
<feature type="chain" id="PRO_5022037261" evidence="1">
    <location>
        <begin position="27"/>
        <end position="218"/>
    </location>
</feature>
<keyword evidence="1" id="KW-0732">Signal</keyword>
<dbReference type="PANTHER" id="PTHR33321">
    <property type="match status" value="1"/>
</dbReference>
<dbReference type="Proteomes" id="UP000316426">
    <property type="component" value="Chromosome"/>
</dbReference>
<evidence type="ECO:0000313" key="2">
    <source>
        <dbReference type="EMBL" id="QDV72740.1"/>
    </source>
</evidence>
<gene>
    <name evidence="2" type="ORF">Spa11_09220</name>
</gene>
<accession>A0A518K4M2</accession>
<dbReference type="EMBL" id="CP036349">
    <property type="protein sequence ID" value="QDV72740.1"/>
    <property type="molecule type" value="Genomic_DNA"/>
</dbReference>
<dbReference type="AlphaFoldDB" id="A0A518K4M2"/>
<name>A0A518K4M2_9BACT</name>
<sequence precursor="true">MRLHAPSVIAAAAINLLAVGASISIAADFEITVNAAETPHLKEWAEESKELLLKWKPRLVNLLSSPGFEAPTSAEIVMRKTDEGVAGTANGKIYVSSHWIEKHPEDIGLMVHELVHVIQDYPNGAEFWICEGIADYIRWAIYEGKEQDWFQRPKEEGGYKQGYRVAGGFLLWIESNDGPGIVNKLNRALREGEYKPELFEEATGKTLDELWDAYTAEG</sequence>